<name>A0A6H5IDF2_9HYME</name>
<evidence type="ECO:0000313" key="2">
    <source>
        <dbReference type="EMBL" id="CAB0033419.1"/>
    </source>
</evidence>
<feature type="region of interest" description="Disordered" evidence="1">
    <location>
        <begin position="173"/>
        <end position="196"/>
    </location>
</feature>
<proteinExistence type="predicted"/>
<reference evidence="2 3" key="1">
    <citation type="submission" date="2020-02" db="EMBL/GenBank/DDBJ databases">
        <authorList>
            <person name="Ferguson B K."/>
        </authorList>
    </citation>
    <scope>NUCLEOTIDE SEQUENCE [LARGE SCALE GENOMIC DNA]</scope>
</reference>
<feature type="region of interest" description="Disordered" evidence="1">
    <location>
        <begin position="232"/>
        <end position="253"/>
    </location>
</feature>
<protein>
    <submittedName>
        <fullName evidence="2">Uncharacterized protein</fullName>
    </submittedName>
</protein>
<sequence length="318" mass="35565">MDKTDSVERGHVSANWLLQFEQKFFEHIDQRFNEFAGRLSLLEATQAQHTADLSQLTSWCDEGASDDFVVPSSSLYCISPGTLYIIRNPGNNFHKLVESSQLFPLFSNDHRRIRRRDRRDHREWPPPPTLPPLGTSNAATAAAALSTEGCVSRAESSGCVGAQREIAFSRATRRVYSPPSPSPSLPCRAPRHKSVVPPPPRRMYSALPVRINVPAFPFKFVKEYEQDRVAVSGFDNNDNNDNNNECSRTPQPSGEQIYTELALNCKLDNRILNLIRARDRVFIGALAVGNCSVQCIVRRQDQSHCGSGLSILYAHVAE</sequence>
<keyword evidence="3" id="KW-1185">Reference proteome</keyword>
<feature type="region of interest" description="Disordered" evidence="1">
    <location>
        <begin position="115"/>
        <end position="136"/>
    </location>
</feature>
<feature type="compositionally biased region" description="Low complexity" evidence="1">
    <location>
        <begin position="235"/>
        <end position="244"/>
    </location>
</feature>
<accession>A0A6H5IDF2</accession>
<dbReference type="AlphaFoldDB" id="A0A6H5IDF2"/>
<organism evidence="2 3">
    <name type="scientific">Trichogramma brassicae</name>
    <dbReference type="NCBI Taxonomy" id="86971"/>
    <lineage>
        <taxon>Eukaryota</taxon>
        <taxon>Metazoa</taxon>
        <taxon>Ecdysozoa</taxon>
        <taxon>Arthropoda</taxon>
        <taxon>Hexapoda</taxon>
        <taxon>Insecta</taxon>
        <taxon>Pterygota</taxon>
        <taxon>Neoptera</taxon>
        <taxon>Endopterygota</taxon>
        <taxon>Hymenoptera</taxon>
        <taxon>Apocrita</taxon>
        <taxon>Proctotrupomorpha</taxon>
        <taxon>Chalcidoidea</taxon>
        <taxon>Trichogrammatidae</taxon>
        <taxon>Trichogramma</taxon>
    </lineage>
</organism>
<evidence type="ECO:0000256" key="1">
    <source>
        <dbReference type="SAM" id="MobiDB-lite"/>
    </source>
</evidence>
<dbReference type="Proteomes" id="UP000479190">
    <property type="component" value="Unassembled WGS sequence"/>
</dbReference>
<gene>
    <name evidence="2" type="ORF">TBRA_LOCUS5328</name>
</gene>
<dbReference type="EMBL" id="CADCXV010000708">
    <property type="protein sequence ID" value="CAB0033419.1"/>
    <property type="molecule type" value="Genomic_DNA"/>
</dbReference>
<evidence type="ECO:0000313" key="3">
    <source>
        <dbReference type="Proteomes" id="UP000479190"/>
    </source>
</evidence>